<keyword evidence="2 7" id="KW-0349">Heme</keyword>
<dbReference type="GO" id="GO:0004497">
    <property type="term" value="F:monooxygenase activity"/>
    <property type="evidence" value="ECO:0007669"/>
    <property type="project" value="UniProtKB-KW"/>
</dbReference>
<evidence type="ECO:0000256" key="3">
    <source>
        <dbReference type="ARBA" id="ARBA00022723"/>
    </source>
</evidence>
<evidence type="ECO:0000256" key="6">
    <source>
        <dbReference type="ARBA" id="ARBA00023033"/>
    </source>
</evidence>
<dbReference type="InterPro" id="IPR001128">
    <property type="entry name" value="Cyt_P450"/>
</dbReference>
<dbReference type="Proteomes" id="UP001141659">
    <property type="component" value="Unassembled WGS sequence"/>
</dbReference>
<dbReference type="GO" id="GO:0005506">
    <property type="term" value="F:iron ion binding"/>
    <property type="evidence" value="ECO:0007669"/>
    <property type="project" value="InterPro"/>
</dbReference>
<keyword evidence="6 7" id="KW-0503">Monooxygenase</keyword>
<dbReference type="PANTHER" id="PTHR46696">
    <property type="entry name" value="P450, PUTATIVE (EUROFUNG)-RELATED"/>
    <property type="match status" value="1"/>
</dbReference>
<reference evidence="8" key="2">
    <citation type="journal article" date="2022" name="BMC Genomics">
        <title>Comparative genome analysis of mycobacteria focusing on tRNA and non-coding RNA.</title>
        <authorList>
            <person name="Behra P.R.K."/>
            <person name="Pettersson B.M.F."/>
            <person name="Ramesh M."/>
            <person name="Das S."/>
            <person name="Dasgupta S."/>
            <person name="Kirsebom L.A."/>
        </authorList>
    </citation>
    <scope>NUCLEOTIDE SEQUENCE</scope>
    <source>
        <strain evidence="8">DSM 44242</strain>
    </source>
</reference>
<comment type="similarity">
    <text evidence="1 7">Belongs to the cytochrome P450 family.</text>
</comment>
<gene>
    <name evidence="8" type="ORF">H5P34_08425</name>
</gene>
<evidence type="ECO:0000256" key="7">
    <source>
        <dbReference type="RuleBase" id="RU000461"/>
    </source>
</evidence>
<dbReference type="Gene3D" id="1.10.630.10">
    <property type="entry name" value="Cytochrome P450"/>
    <property type="match status" value="1"/>
</dbReference>
<proteinExistence type="inferred from homology"/>
<sequence length="388" mass="42693">MVTRYEDVLRVVKDTATFSSRAPRNPFSWFGEPERQDELNAILRPCPEIPTLLDNDPPEQTKVRGLVAKVFNEANVAALEPDISDLIDNLSATWIDRGRVEFATEFARPLPAAVTALALGADPAMTDRCLFWADEIMTRTAGPQTPERQAEVATGIAEMSDYFFSLISERRAAPRNDLFSLLTTIELDGERLTDIQIVNVAKVFLVGGNETTMFMLTSALHRLATEPALAQTLRDAPALIEPFLEEILRLEAPAQGLPRFPTRDVGLHGVTIPAGSTVFVLYCSANHDDTVFDDADDLVLDRRARGGYKPHLAFSVGPHFCLGARLARTEGRLALARLLPRMTNLSLATDTEPQRAANPLLRGFVRLDLLFGNAHDNLSDCPALGQFG</sequence>
<dbReference type="RefSeq" id="WP_036446909.1">
    <property type="nucleotide sequence ID" value="NZ_JACKVC010000010.1"/>
</dbReference>
<evidence type="ECO:0000313" key="9">
    <source>
        <dbReference type="Proteomes" id="UP001141659"/>
    </source>
</evidence>
<keyword evidence="4 7" id="KW-0560">Oxidoreductase</keyword>
<evidence type="ECO:0000256" key="1">
    <source>
        <dbReference type="ARBA" id="ARBA00010617"/>
    </source>
</evidence>
<dbReference type="InterPro" id="IPR017972">
    <property type="entry name" value="Cyt_P450_CS"/>
</dbReference>
<organism evidence="8 9">
    <name type="scientific">Mycolicibacterium porcinum</name>
    <dbReference type="NCBI Taxonomy" id="39693"/>
    <lineage>
        <taxon>Bacteria</taxon>
        <taxon>Bacillati</taxon>
        <taxon>Actinomycetota</taxon>
        <taxon>Actinomycetes</taxon>
        <taxon>Mycobacteriales</taxon>
        <taxon>Mycobacteriaceae</taxon>
        <taxon>Mycolicibacterium</taxon>
    </lineage>
</organism>
<evidence type="ECO:0000256" key="2">
    <source>
        <dbReference type="ARBA" id="ARBA00022617"/>
    </source>
</evidence>
<evidence type="ECO:0000256" key="5">
    <source>
        <dbReference type="ARBA" id="ARBA00023004"/>
    </source>
</evidence>
<comment type="caution">
    <text evidence="8">The sequence shown here is derived from an EMBL/GenBank/DDBJ whole genome shotgun (WGS) entry which is preliminary data.</text>
</comment>
<dbReference type="PROSITE" id="PS00086">
    <property type="entry name" value="CYTOCHROME_P450"/>
    <property type="match status" value="1"/>
</dbReference>
<dbReference type="GO" id="GO:0020037">
    <property type="term" value="F:heme binding"/>
    <property type="evidence" value="ECO:0007669"/>
    <property type="project" value="InterPro"/>
</dbReference>
<evidence type="ECO:0000313" key="8">
    <source>
        <dbReference type="EMBL" id="MCV7388070.1"/>
    </source>
</evidence>
<evidence type="ECO:0000256" key="4">
    <source>
        <dbReference type="ARBA" id="ARBA00023002"/>
    </source>
</evidence>
<dbReference type="Pfam" id="PF00067">
    <property type="entry name" value="p450"/>
    <property type="match status" value="1"/>
</dbReference>
<dbReference type="SUPFAM" id="SSF48264">
    <property type="entry name" value="Cytochrome P450"/>
    <property type="match status" value="1"/>
</dbReference>
<reference evidence="8" key="1">
    <citation type="submission" date="2020-07" db="EMBL/GenBank/DDBJ databases">
        <authorList>
            <person name="Pettersson B.M.F."/>
            <person name="Behra P.R.K."/>
            <person name="Ramesh M."/>
            <person name="Das S."/>
            <person name="Dasgupta S."/>
            <person name="Kirsebom L.A."/>
        </authorList>
    </citation>
    <scope>NUCLEOTIDE SEQUENCE</scope>
    <source>
        <strain evidence="8">DSM 44242</strain>
    </source>
</reference>
<name>A0AAW5SY20_9MYCO</name>
<dbReference type="PANTHER" id="PTHR46696:SF6">
    <property type="entry name" value="P450, PUTATIVE (EUROFUNG)-RELATED"/>
    <property type="match status" value="1"/>
</dbReference>
<keyword evidence="5 7" id="KW-0408">Iron</keyword>
<dbReference type="EMBL" id="JACKVC010000010">
    <property type="protein sequence ID" value="MCV7388070.1"/>
    <property type="molecule type" value="Genomic_DNA"/>
</dbReference>
<accession>A0AAW5SY20</accession>
<protein>
    <submittedName>
        <fullName evidence="8">Cytochrome P450</fullName>
    </submittedName>
</protein>
<dbReference type="InterPro" id="IPR002397">
    <property type="entry name" value="Cyt_P450_B"/>
</dbReference>
<dbReference type="GO" id="GO:0016705">
    <property type="term" value="F:oxidoreductase activity, acting on paired donors, with incorporation or reduction of molecular oxygen"/>
    <property type="evidence" value="ECO:0007669"/>
    <property type="project" value="InterPro"/>
</dbReference>
<dbReference type="PRINTS" id="PR00359">
    <property type="entry name" value="BP450"/>
</dbReference>
<dbReference type="InterPro" id="IPR036396">
    <property type="entry name" value="Cyt_P450_sf"/>
</dbReference>
<dbReference type="AlphaFoldDB" id="A0AAW5SY20"/>
<keyword evidence="3 7" id="KW-0479">Metal-binding</keyword>